<keyword evidence="2" id="KW-1277">Toxin-antitoxin system</keyword>
<dbReference type="GO" id="GO:0046872">
    <property type="term" value="F:metal ion binding"/>
    <property type="evidence" value="ECO:0007669"/>
    <property type="project" value="UniProtKB-KW"/>
</dbReference>
<comment type="caution">
    <text evidence="9">The sequence shown here is derived from an EMBL/GenBank/DDBJ whole genome shotgun (WGS) entry which is preliminary data.</text>
</comment>
<evidence type="ECO:0000313" key="9">
    <source>
        <dbReference type="EMBL" id="OCX71203.1"/>
    </source>
</evidence>
<dbReference type="EMBL" id="LWRY01000142">
    <property type="protein sequence ID" value="OCX71203.1"/>
    <property type="molecule type" value="Genomic_DNA"/>
</dbReference>
<evidence type="ECO:0000256" key="2">
    <source>
        <dbReference type="ARBA" id="ARBA00022649"/>
    </source>
</evidence>
<evidence type="ECO:0000259" key="8">
    <source>
        <dbReference type="Pfam" id="PF01850"/>
    </source>
</evidence>
<dbReference type="CDD" id="cd09871">
    <property type="entry name" value="PIN_MtVapC28-VapC30-like"/>
    <property type="match status" value="1"/>
</dbReference>
<evidence type="ECO:0000256" key="5">
    <source>
        <dbReference type="ARBA" id="ARBA00022801"/>
    </source>
</evidence>
<keyword evidence="6" id="KW-0460">Magnesium</keyword>
<proteinExistence type="inferred from homology"/>
<dbReference type="InterPro" id="IPR029060">
    <property type="entry name" value="PIN-like_dom_sf"/>
</dbReference>
<organism evidence="9 10">
    <name type="scientific">Acidithiobacillus thiooxidans</name>
    <name type="common">Thiobacillus thiooxidans</name>
    <dbReference type="NCBI Taxonomy" id="930"/>
    <lineage>
        <taxon>Bacteria</taxon>
        <taxon>Pseudomonadati</taxon>
        <taxon>Pseudomonadota</taxon>
        <taxon>Acidithiobacillia</taxon>
        <taxon>Acidithiobacillales</taxon>
        <taxon>Acidithiobacillaceae</taxon>
        <taxon>Acidithiobacillus</taxon>
    </lineage>
</organism>
<comment type="similarity">
    <text evidence="7">Belongs to the PINc/VapC protein family.</text>
</comment>
<gene>
    <name evidence="9" type="ORF">A6M23_12335</name>
</gene>
<evidence type="ECO:0000256" key="3">
    <source>
        <dbReference type="ARBA" id="ARBA00022722"/>
    </source>
</evidence>
<protein>
    <submittedName>
        <fullName evidence="9">DNA-binding protein</fullName>
    </submittedName>
</protein>
<evidence type="ECO:0000256" key="1">
    <source>
        <dbReference type="ARBA" id="ARBA00001946"/>
    </source>
</evidence>
<dbReference type="AlphaFoldDB" id="A0A1C2IVU5"/>
<evidence type="ECO:0000256" key="7">
    <source>
        <dbReference type="ARBA" id="ARBA00038093"/>
    </source>
</evidence>
<comment type="cofactor">
    <cofactor evidence="1">
        <name>Mg(2+)</name>
        <dbReference type="ChEBI" id="CHEBI:18420"/>
    </cofactor>
</comment>
<dbReference type="InterPro" id="IPR002716">
    <property type="entry name" value="PIN_dom"/>
</dbReference>
<keyword evidence="3" id="KW-0540">Nuclease</keyword>
<keyword evidence="10" id="KW-1185">Reference proteome</keyword>
<evidence type="ECO:0000313" key="10">
    <source>
        <dbReference type="Proteomes" id="UP000095008"/>
    </source>
</evidence>
<evidence type="ECO:0000256" key="4">
    <source>
        <dbReference type="ARBA" id="ARBA00022723"/>
    </source>
</evidence>
<dbReference type="InterPro" id="IPR050556">
    <property type="entry name" value="Type_II_TA_system_RNase"/>
</dbReference>
<dbReference type="PANTHER" id="PTHR33653:SF1">
    <property type="entry name" value="RIBONUCLEASE VAPC2"/>
    <property type="match status" value="1"/>
</dbReference>
<dbReference type="GO" id="GO:0016787">
    <property type="term" value="F:hydrolase activity"/>
    <property type="evidence" value="ECO:0007669"/>
    <property type="project" value="UniProtKB-KW"/>
</dbReference>
<accession>A0A1C2IVU5</accession>
<keyword evidence="5" id="KW-0378">Hydrolase</keyword>
<dbReference type="Gene3D" id="3.40.50.1010">
    <property type="entry name" value="5'-nuclease"/>
    <property type="match status" value="1"/>
</dbReference>
<reference evidence="9" key="1">
    <citation type="journal article" date="2016" name="Int. J. Mol. Sci.">
        <title>Comparative genomics of the extreme acidophile Acidithiobacillus thiooxidans reveals intraspecific divergence and niche adaptation.</title>
        <authorList>
            <person name="Zhang X."/>
            <person name="Feng X."/>
            <person name="Tao J."/>
            <person name="Ma L."/>
            <person name="Xiao Y."/>
            <person name="Liang Y."/>
            <person name="Liu X."/>
            <person name="Yin H."/>
        </authorList>
    </citation>
    <scope>NUCLEOTIDE SEQUENCE [LARGE SCALE GENOMIC DNA]</scope>
    <source>
        <strain evidence="9">DXS-W</strain>
    </source>
</reference>
<sequence>MLLVDTNVLVDVLEDDPEWADWSIGQLRAQSKIHRLVINPIIYAELSLTFSTVEALDCTVAELGLTILEIPRPALFLAGKAFERYRRMGGKKNNVLADFFIGAHAAVAGCPVLTRDGQRYSTYFSGVSLVSPASGTGKQKILK</sequence>
<dbReference type="RefSeq" id="WP_065974869.1">
    <property type="nucleotide sequence ID" value="NZ_JBAYOM010000035.1"/>
</dbReference>
<name>A0A1C2IVU5_ACITH</name>
<dbReference type="SUPFAM" id="SSF88723">
    <property type="entry name" value="PIN domain-like"/>
    <property type="match status" value="1"/>
</dbReference>
<dbReference type="PANTHER" id="PTHR33653">
    <property type="entry name" value="RIBONUCLEASE VAPC2"/>
    <property type="match status" value="1"/>
</dbReference>
<keyword evidence="9" id="KW-0238">DNA-binding</keyword>
<dbReference type="GO" id="GO:0004518">
    <property type="term" value="F:nuclease activity"/>
    <property type="evidence" value="ECO:0007669"/>
    <property type="project" value="UniProtKB-KW"/>
</dbReference>
<evidence type="ECO:0000256" key="6">
    <source>
        <dbReference type="ARBA" id="ARBA00022842"/>
    </source>
</evidence>
<dbReference type="Proteomes" id="UP000095008">
    <property type="component" value="Unassembled WGS sequence"/>
</dbReference>
<feature type="domain" description="PIN" evidence="8">
    <location>
        <begin position="3"/>
        <end position="117"/>
    </location>
</feature>
<dbReference type="Pfam" id="PF01850">
    <property type="entry name" value="PIN"/>
    <property type="match status" value="1"/>
</dbReference>
<dbReference type="GO" id="GO:0003677">
    <property type="term" value="F:DNA binding"/>
    <property type="evidence" value="ECO:0007669"/>
    <property type="project" value="UniProtKB-KW"/>
</dbReference>
<keyword evidence="4" id="KW-0479">Metal-binding</keyword>
<dbReference type="OrthoDB" id="9800524at2"/>